<dbReference type="SMART" id="SM00184">
    <property type="entry name" value="RING"/>
    <property type="match status" value="1"/>
</dbReference>
<dbReference type="Gene3D" id="3.30.40.10">
    <property type="entry name" value="Zinc/RING finger domain, C3HC4 (zinc finger)"/>
    <property type="match status" value="1"/>
</dbReference>
<organism evidence="6 7">
    <name type="scientific">Durusdinium trenchii</name>
    <dbReference type="NCBI Taxonomy" id="1381693"/>
    <lineage>
        <taxon>Eukaryota</taxon>
        <taxon>Sar</taxon>
        <taxon>Alveolata</taxon>
        <taxon>Dinophyceae</taxon>
        <taxon>Suessiales</taxon>
        <taxon>Symbiodiniaceae</taxon>
        <taxon>Durusdinium</taxon>
    </lineage>
</organism>
<evidence type="ECO:0000256" key="4">
    <source>
        <dbReference type="PROSITE-ProRule" id="PRU00175"/>
    </source>
</evidence>
<dbReference type="PANTHER" id="PTHR45969:SF69">
    <property type="entry name" value="FINGER DOMAIN PROTEIN, PUTATIVE (AFU_ORTHOLOGUE AFUA_3G12190)-RELATED"/>
    <property type="match status" value="1"/>
</dbReference>
<evidence type="ECO:0000259" key="5">
    <source>
        <dbReference type="PROSITE" id="PS50089"/>
    </source>
</evidence>
<dbReference type="Proteomes" id="UP001642484">
    <property type="component" value="Unassembled WGS sequence"/>
</dbReference>
<protein>
    <recommendedName>
        <fullName evidence="5">RING-type domain-containing protein</fullName>
    </recommendedName>
</protein>
<evidence type="ECO:0000313" key="6">
    <source>
        <dbReference type="EMBL" id="CAK8988096.1"/>
    </source>
</evidence>
<comment type="caution">
    <text evidence="6">The sequence shown here is derived from an EMBL/GenBank/DDBJ whole genome shotgun (WGS) entry which is preliminary data.</text>
</comment>
<dbReference type="PROSITE" id="PS50089">
    <property type="entry name" value="ZF_RING_2"/>
    <property type="match status" value="1"/>
</dbReference>
<dbReference type="Pfam" id="PF13639">
    <property type="entry name" value="zf-RING_2"/>
    <property type="match status" value="1"/>
</dbReference>
<evidence type="ECO:0000256" key="1">
    <source>
        <dbReference type="ARBA" id="ARBA00022723"/>
    </source>
</evidence>
<evidence type="ECO:0000313" key="7">
    <source>
        <dbReference type="Proteomes" id="UP001642484"/>
    </source>
</evidence>
<dbReference type="InterPro" id="IPR001841">
    <property type="entry name" value="Znf_RING"/>
</dbReference>
<dbReference type="EMBL" id="CAXAMN010000359">
    <property type="protein sequence ID" value="CAK8988096.1"/>
    <property type="molecule type" value="Genomic_DNA"/>
</dbReference>
<dbReference type="InterPro" id="IPR013083">
    <property type="entry name" value="Znf_RING/FYVE/PHD"/>
</dbReference>
<proteinExistence type="predicted"/>
<accession>A0ABP0HD26</accession>
<dbReference type="CDD" id="cd16448">
    <property type="entry name" value="RING-H2"/>
    <property type="match status" value="1"/>
</dbReference>
<keyword evidence="3" id="KW-0862">Zinc</keyword>
<feature type="domain" description="RING-type" evidence="5">
    <location>
        <begin position="151"/>
        <end position="198"/>
    </location>
</feature>
<evidence type="ECO:0000256" key="2">
    <source>
        <dbReference type="ARBA" id="ARBA00022771"/>
    </source>
</evidence>
<reference evidence="6 7" key="1">
    <citation type="submission" date="2024-02" db="EMBL/GenBank/DDBJ databases">
        <authorList>
            <person name="Chen Y."/>
            <person name="Shah S."/>
            <person name="Dougan E. K."/>
            <person name="Thang M."/>
            <person name="Chan C."/>
        </authorList>
    </citation>
    <scope>NUCLEOTIDE SEQUENCE [LARGE SCALE GENOMIC DNA]</scope>
</reference>
<keyword evidence="7" id="KW-1185">Reference proteome</keyword>
<gene>
    <name evidence="6" type="ORF">CCMP2556_LOCUS1131</name>
</gene>
<evidence type="ECO:0000256" key="3">
    <source>
        <dbReference type="ARBA" id="ARBA00022833"/>
    </source>
</evidence>
<dbReference type="SUPFAM" id="SSF57850">
    <property type="entry name" value="RING/U-box"/>
    <property type="match status" value="1"/>
</dbReference>
<keyword evidence="1" id="KW-0479">Metal-binding</keyword>
<name>A0ABP0HD26_9DINO</name>
<keyword evidence="2 4" id="KW-0863">Zinc-finger</keyword>
<dbReference type="PANTHER" id="PTHR45969">
    <property type="entry name" value="RING ZINC FINGER PROTEIN-RELATED"/>
    <property type="match status" value="1"/>
</dbReference>
<sequence>MVCLGRFMGGKSKVLPETTYRVKLHCPEGQPIGIFMAGHPQVEGLVVVKLQKSEVVGRWNAQNPEVPLEVGHVILEINGLTDSEKMLEQFAPGRTVDILVNVVMNAQHNRILSHCLRKQRLAAAVETLLHPVDNSSENDDDAVETSGPPVCAICQEDMKVKTCCKKSEVVSLECKHRFHCQCVKQWLVNGQLRCPLCNHQLQLRTDTD</sequence>